<dbReference type="OrthoDB" id="273345at2759"/>
<dbReference type="Proteomes" id="UP000182334">
    <property type="component" value="Chromosome V"/>
</dbReference>
<name>A0A1L0C148_9ASCO</name>
<dbReference type="InterPro" id="IPR019446">
    <property type="entry name" value="BMT5-like"/>
</dbReference>
<dbReference type="STRING" id="45354.A0A1L0C148"/>
<feature type="compositionally biased region" description="Basic and acidic residues" evidence="1">
    <location>
        <begin position="30"/>
        <end position="47"/>
    </location>
</feature>
<dbReference type="GO" id="GO:0005737">
    <property type="term" value="C:cytoplasm"/>
    <property type="evidence" value="ECO:0007669"/>
    <property type="project" value="TreeGrafter"/>
</dbReference>
<protein>
    <submittedName>
        <fullName evidence="3">CIC11C00000003682</fullName>
    </submittedName>
</protein>
<accession>A0A1L0C148</accession>
<dbReference type="EMBL" id="LT635760">
    <property type="protein sequence ID" value="SGZ56450.1"/>
    <property type="molecule type" value="Genomic_DNA"/>
</dbReference>
<dbReference type="Pfam" id="PF10354">
    <property type="entry name" value="BMT5-like"/>
    <property type="match status" value="1"/>
</dbReference>
<feature type="region of interest" description="Disordered" evidence="1">
    <location>
        <begin position="30"/>
        <end position="67"/>
    </location>
</feature>
<dbReference type="AlphaFoldDB" id="A0A1L0C148"/>
<evidence type="ECO:0000313" key="4">
    <source>
        <dbReference type="Proteomes" id="UP000182334"/>
    </source>
</evidence>
<sequence>MARKLKGRQIVGKGLKGALQHHIVKEKFQQERQKSLTLEKERRENKSKSIKGGGKQKKQHQPQQQRTFIPFDQKDTLLLVGEGDFSFACSIVRQALIDPANLIATSYDSKDELIEKYPTVEDNLKYLHDEGVQVIHDVDATNMVHSFKLPTNAKKGSAKLFTPHKKLNYVMFNFPHTGRGMKDMDRNVRDHQKLVLGYFKSAKQLLSLVNDDTKNALGGYEDIQPNNNQKIILSLFEGEPYISWGVKALARSEDYQVERSGAFNWGAFEGYHHKRTNGIRDTTKPAAERDARIYVFNKALTKEEREQEAKKKKSKDSDDED</sequence>
<proteinExistence type="predicted"/>
<dbReference type="GO" id="GO:0070475">
    <property type="term" value="P:rRNA base methylation"/>
    <property type="evidence" value="ECO:0007669"/>
    <property type="project" value="InterPro"/>
</dbReference>
<evidence type="ECO:0000256" key="1">
    <source>
        <dbReference type="SAM" id="MobiDB-lite"/>
    </source>
</evidence>
<dbReference type="PANTHER" id="PTHR11538:SF26">
    <property type="entry name" value="FERREDOXIN-FOLD ANTICODON-BINDING DOMAIN-CONTAINING PROTEIN 1"/>
    <property type="match status" value="1"/>
</dbReference>
<dbReference type="PANTHER" id="PTHR11538">
    <property type="entry name" value="PHENYLALANYL-TRNA SYNTHETASE"/>
    <property type="match status" value="1"/>
</dbReference>
<dbReference type="GO" id="GO:0070042">
    <property type="term" value="F:rRNA (uridine-N3-)-methyltransferase activity"/>
    <property type="evidence" value="ECO:0007669"/>
    <property type="project" value="InterPro"/>
</dbReference>
<organism evidence="3 4">
    <name type="scientific">Sungouiella intermedia</name>
    <dbReference type="NCBI Taxonomy" id="45354"/>
    <lineage>
        <taxon>Eukaryota</taxon>
        <taxon>Fungi</taxon>
        <taxon>Dikarya</taxon>
        <taxon>Ascomycota</taxon>
        <taxon>Saccharomycotina</taxon>
        <taxon>Pichiomycetes</taxon>
        <taxon>Metschnikowiaceae</taxon>
        <taxon>Sungouiella</taxon>
    </lineage>
</organism>
<evidence type="ECO:0000259" key="2">
    <source>
        <dbReference type="Pfam" id="PF10354"/>
    </source>
</evidence>
<evidence type="ECO:0000313" key="3">
    <source>
        <dbReference type="EMBL" id="SGZ56450.1"/>
    </source>
</evidence>
<keyword evidence="4" id="KW-1185">Reference proteome</keyword>
<gene>
    <name evidence="3" type="ORF">SAMEA4029010_CIC11G00000003682</name>
</gene>
<reference evidence="3 4" key="1">
    <citation type="submission" date="2016-10" db="EMBL/GenBank/DDBJ databases">
        <authorList>
            <person name="de Groot N.N."/>
        </authorList>
    </citation>
    <scope>NUCLEOTIDE SEQUENCE [LARGE SCALE GENOMIC DNA]</scope>
    <source>
        <strain evidence="3 4">CBS 141442</strain>
    </source>
</reference>
<feature type="domain" description="25S rRNA (uridine-N(3))-methyltransferase BMT5-like" evidence="2">
    <location>
        <begin position="78"/>
        <end position="275"/>
    </location>
</feature>